<name>A0A1I5GA49_9FIRM</name>
<dbReference type="GO" id="GO:0016020">
    <property type="term" value="C:membrane"/>
    <property type="evidence" value="ECO:0007669"/>
    <property type="project" value="UniProtKB-SubCell"/>
</dbReference>
<protein>
    <submittedName>
        <fullName evidence="6">Phage holin</fullName>
    </submittedName>
</protein>
<evidence type="ECO:0000256" key="2">
    <source>
        <dbReference type="ARBA" id="ARBA00022692"/>
    </source>
</evidence>
<reference evidence="6 7" key="1">
    <citation type="submission" date="2020-07" db="EMBL/GenBank/DDBJ databases">
        <title>Organ Donor 1.</title>
        <authorList>
            <person name="Marsh A.J."/>
            <person name="Azcarate-Peril M.A."/>
        </authorList>
    </citation>
    <scope>NUCLEOTIDE SEQUENCE [LARGE SCALE GENOMIC DNA]</scope>
    <source>
        <strain evidence="6 7">AMC0717</strain>
    </source>
</reference>
<accession>A0A1I5GA49</accession>
<evidence type="ECO:0000313" key="7">
    <source>
        <dbReference type="Proteomes" id="UP000586254"/>
    </source>
</evidence>
<dbReference type="EMBL" id="JACCKS010000021">
    <property type="protein sequence ID" value="NZA39526.1"/>
    <property type="molecule type" value="Genomic_DNA"/>
</dbReference>
<dbReference type="Pfam" id="PF04688">
    <property type="entry name" value="Holin_SPP1"/>
    <property type="match status" value="1"/>
</dbReference>
<evidence type="ECO:0000256" key="1">
    <source>
        <dbReference type="ARBA" id="ARBA00004370"/>
    </source>
</evidence>
<keyword evidence="3 5" id="KW-1133">Transmembrane helix</keyword>
<gene>
    <name evidence="6" type="ORF">H0N91_15670</name>
</gene>
<proteinExistence type="predicted"/>
<evidence type="ECO:0000256" key="5">
    <source>
        <dbReference type="SAM" id="Phobius"/>
    </source>
</evidence>
<organism evidence="6 7">
    <name type="scientific">Eubacterium callanderi</name>
    <dbReference type="NCBI Taxonomy" id="53442"/>
    <lineage>
        <taxon>Bacteria</taxon>
        <taxon>Bacillati</taxon>
        <taxon>Bacillota</taxon>
        <taxon>Clostridia</taxon>
        <taxon>Eubacteriales</taxon>
        <taxon>Eubacteriaceae</taxon>
        <taxon>Eubacterium</taxon>
    </lineage>
</organism>
<sequence length="87" mass="9236">MDWKQITTIAVAVLTTLNMILTASGHAVLPISEDQVTLVLSCVGQIVGVALAVWKNCNFTKAAKEGQRVTDALKAGEDVNIRIGGKE</sequence>
<evidence type="ECO:0000256" key="4">
    <source>
        <dbReference type="ARBA" id="ARBA00023136"/>
    </source>
</evidence>
<dbReference type="AlphaFoldDB" id="A0A1I5GA49"/>
<comment type="caution">
    <text evidence="6">The sequence shown here is derived from an EMBL/GenBank/DDBJ whole genome shotgun (WGS) entry which is preliminary data.</text>
</comment>
<dbReference type="Proteomes" id="UP000586254">
    <property type="component" value="Unassembled WGS sequence"/>
</dbReference>
<feature type="transmembrane region" description="Helical" evidence="5">
    <location>
        <begin position="35"/>
        <end position="54"/>
    </location>
</feature>
<keyword evidence="4 5" id="KW-0472">Membrane</keyword>
<evidence type="ECO:0000313" key="6">
    <source>
        <dbReference type="EMBL" id="NZA39526.1"/>
    </source>
</evidence>
<keyword evidence="2 5" id="KW-0812">Transmembrane</keyword>
<evidence type="ECO:0000256" key="3">
    <source>
        <dbReference type="ARBA" id="ARBA00022989"/>
    </source>
</evidence>
<comment type="subcellular location">
    <subcellularLocation>
        <location evidence="1">Membrane</location>
    </subcellularLocation>
</comment>
<dbReference type="InterPro" id="IPR006479">
    <property type="entry name" value="Holin"/>
</dbReference>
<dbReference type="RefSeq" id="WP_090410860.1">
    <property type="nucleotide sequence ID" value="NZ_FOWI01000001.1"/>
</dbReference>